<dbReference type="Proteomes" id="UP000317267">
    <property type="component" value="Unassembled WGS sequence"/>
</dbReference>
<organism evidence="1 2">
    <name type="scientific">Pseudomonas grimontii</name>
    <dbReference type="NCBI Taxonomy" id="129847"/>
    <lineage>
        <taxon>Bacteria</taxon>
        <taxon>Pseudomonadati</taxon>
        <taxon>Pseudomonadota</taxon>
        <taxon>Gammaproteobacteria</taxon>
        <taxon>Pseudomonadales</taxon>
        <taxon>Pseudomonadaceae</taxon>
        <taxon>Pseudomonas</taxon>
    </lineage>
</organism>
<protein>
    <submittedName>
        <fullName evidence="1">Uncharacterized protein</fullName>
    </submittedName>
</protein>
<dbReference type="OrthoDB" id="7014029at2"/>
<dbReference type="EMBL" id="VFES01000012">
    <property type="protein sequence ID" value="TWR64406.1"/>
    <property type="molecule type" value="Genomic_DNA"/>
</dbReference>
<evidence type="ECO:0000313" key="2">
    <source>
        <dbReference type="Proteomes" id="UP000317267"/>
    </source>
</evidence>
<evidence type="ECO:0000313" key="1">
    <source>
        <dbReference type="EMBL" id="TWR64406.1"/>
    </source>
</evidence>
<name>A0A5C5PGR0_9PSED</name>
<accession>A0A5C5PGR0</accession>
<sequence length="96" mass="10416">MEKAVITLALISCLYGCIGAQLSLPEQKNVRTTPQQNPPERTWCGVTLWAVIPIPLKLPVCRSHPAPSPLYACGPFMFLGPIMHGYKGNALCGEIP</sequence>
<gene>
    <name evidence="1" type="ORF">FIV39_19675</name>
</gene>
<dbReference type="AlphaFoldDB" id="A0A5C5PGR0"/>
<comment type="caution">
    <text evidence="1">The sequence shown here is derived from an EMBL/GenBank/DDBJ whole genome shotgun (WGS) entry which is preliminary data.</text>
</comment>
<reference evidence="1 2" key="1">
    <citation type="submission" date="2019-06" db="EMBL/GenBank/DDBJ databases">
        <title>Pseudomonas bimorpha sp. nov. isolated from bovine raw milk and skim milk concentrate.</title>
        <authorList>
            <person name="Hofmann K."/>
            <person name="Huptas C."/>
            <person name="Doll E."/>
            <person name="Scherer S."/>
            <person name="Wenning M."/>
        </authorList>
    </citation>
    <scope>NUCLEOTIDE SEQUENCE [LARGE SCALE GENOMIC DNA]</scope>
    <source>
        <strain evidence="1 2">DSM 17515</strain>
    </source>
</reference>
<proteinExistence type="predicted"/>